<sequence>MKSRRRRLMLSVALLGSAAVHAADPAAVLRVVAPVNQSMPMLRMVGSVPAEGLLKDVGEALAERLGLSAAFVPLPGKRAGPAVASGAADLLCYVKPGWLDDKVLWTRPFLYGTGIIAAHPAAPAVTSLYELRNESLGTVLGYHYPILDLAFMQSIRREDVPDATTNLRRLALGRIRYAVTDRAALDYFLRDNPTSGLREVIEVERYQLSCALSPDKAQLLEPLNRVIDRMQADGSLEVLFNRYR</sequence>
<dbReference type="SUPFAM" id="SSF53850">
    <property type="entry name" value="Periplasmic binding protein-like II"/>
    <property type="match status" value="1"/>
</dbReference>
<reference evidence="4 5" key="1">
    <citation type="submission" date="2024-08" db="EMBL/GenBank/DDBJ databases">
        <authorList>
            <person name="Lu H."/>
        </authorList>
    </citation>
    <scope>NUCLEOTIDE SEQUENCE [LARGE SCALE GENOMIC DNA]</scope>
    <source>
        <strain evidence="4 5">BYS78W</strain>
    </source>
</reference>
<feature type="domain" description="Solute-binding protein family 3/N-terminal" evidence="3">
    <location>
        <begin position="48"/>
        <end position="243"/>
    </location>
</feature>
<dbReference type="PANTHER" id="PTHR35936">
    <property type="entry name" value="MEMBRANE-BOUND LYTIC MUREIN TRANSGLYCOSYLASE F"/>
    <property type="match status" value="1"/>
</dbReference>
<protein>
    <submittedName>
        <fullName evidence="4">Substrate-binding periplasmic protein</fullName>
    </submittedName>
</protein>
<keyword evidence="5" id="KW-1185">Reference proteome</keyword>
<dbReference type="InterPro" id="IPR001638">
    <property type="entry name" value="Solute-binding_3/MltF_N"/>
</dbReference>
<dbReference type="Proteomes" id="UP001606134">
    <property type="component" value="Unassembled WGS sequence"/>
</dbReference>
<evidence type="ECO:0000256" key="1">
    <source>
        <dbReference type="ARBA" id="ARBA00022729"/>
    </source>
</evidence>
<feature type="signal peptide" evidence="2">
    <location>
        <begin position="1"/>
        <end position="22"/>
    </location>
</feature>
<evidence type="ECO:0000313" key="4">
    <source>
        <dbReference type="EMBL" id="MFG6488505.1"/>
    </source>
</evidence>
<proteinExistence type="predicted"/>
<dbReference type="RefSeq" id="WP_394413535.1">
    <property type="nucleotide sequence ID" value="NZ_JBIGIC010000008.1"/>
</dbReference>
<dbReference type="EMBL" id="JBIGIC010000008">
    <property type="protein sequence ID" value="MFG6488505.1"/>
    <property type="molecule type" value="Genomic_DNA"/>
</dbReference>
<feature type="chain" id="PRO_5046283671" evidence="2">
    <location>
        <begin position="23"/>
        <end position="244"/>
    </location>
</feature>
<organism evidence="4 5">
    <name type="scientific">Pelomonas candidula</name>
    <dbReference type="NCBI Taxonomy" id="3299025"/>
    <lineage>
        <taxon>Bacteria</taxon>
        <taxon>Pseudomonadati</taxon>
        <taxon>Pseudomonadota</taxon>
        <taxon>Betaproteobacteria</taxon>
        <taxon>Burkholderiales</taxon>
        <taxon>Sphaerotilaceae</taxon>
        <taxon>Roseateles</taxon>
    </lineage>
</organism>
<evidence type="ECO:0000259" key="3">
    <source>
        <dbReference type="Pfam" id="PF00497"/>
    </source>
</evidence>
<accession>A0ABW7HF08</accession>
<gene>
    <name evidence="4" type="ORF">ACG04R_17595</name>
</gene>
<evidence type="ECO:0000256" key="2">
    <source>
        <dbReference type="SAM" id="SignalP"/>
    </source>
</evidence>
<keyword evidence="1 2" id="KW-0732">Signal</keyword>
<name>A0ABW7HF08_9BURK</name>
<evidence type="ECO:0000313" key="5">
    <source>
        <dbReference type="Proteomes" id="UP001606134"/>
    </source>
</evidence>
<dbReference type="PANTHER" id="PTHR35936:SF6">
    <property type="entry name" value="AMINO ACID ABC TRANSPORTER SUBSTRATE-BINDING PAAT FAMILY PROTEIN"/>
    <property type="match status" value="1"/>
</dbReference>
<dbReference type="Pfam" id="PF00497">
    <property type="entry name" value="SBP_bac_3"/>
    <property type="match status" value="1"/>
</dbReference>
<comment type="caution">
    <text evidence="4">The sequence shown here is derived from an EMBL/GenBank/DDBJ whole genome shotgun (WGS) entry which is preliminary data.</text>
</comment>
<dbReference type="Gene3D" id="3.40.190.10">
    <property type="entry name" value="Periplasmic binding protein-like II"/>
    <property type="match status" value="2"/>
</dbReference>